<accession>A0A0P9VN50</accession>
<comment type="caution">
    <text evidence="1">The sequence shown here is derived from an EMBL/GenBank/DDBJ whole genome shotgun (WGS) entry which is preliminary data.</text>
</comment>
<gene>
    <name evidence="1" type="ORF">ALO35_200109</name>
</gene>
<dbReference type="PATRIC" id="fig|53707.9.peg.6518"/>
<proteinExistence type="predicted"/>
<evidence type="ECO:0000313" key="2">
    <source>
        <dbReference type="Proteomes" id="UP000050265"/>
    </source>
</evidence>
<evidence type="ECO:0000313" key="1">
    <source>
        <dbReference type="EMBL" id="KPX71416.1"/>
    </source>
</evidence>
<organism evidence="1 2">
    <name type="scientific">Pseudomonas amygdali pv. lachrymans</name>
    <name type="common">Pseudomonas syringae pv. lachrymans</name>
    <dbReference type="NCBI Taxonomy" id="53707"/>
    <lineage>
        <taxon>Bacteria</taxon>
        <taxon>Pseudomonadati</taxon>
        <taxon>Pseudomonadota</taxon>
        <taxon>Gammaproteobacteria</taxon>
        <taxon>Pseudomonadales</taxon>
        <taxon>Pseudomonadaceae</taxon>
        <taxon>Pseudomonas</taxon>
        <taxon>Pseudomonas amygdali</taxon>
    </lineage>
</organism>
<dbReference type="EMBL" id="LJQP01000172">
    <property type="protein sequence ID" value="KPX71416.1"/>
    <property type="molecule type" value="Genomic_DNA"/>
</dbReference>
<reference evidence="1 2" key="1">
    <citation type="submission" date="2015-09" db="EMBL/GenBank/DDBJ databases">
        <title>Genome announcement of multiple Pseudomonas syringae strains.</title>
        <authorList>
            <person name="Thakur S."/>
            <person name="Wang P.W."/>
            <person name="Gong Y."/>
            <person name="Weir B.S."/>
            <person name="Guttman D.S."/>
        </authorList>
    </citation>
    <scope>NUCLEOTIDE SEQUENCE [LARGE SCALE GENOMIC DNA]</scope>
    <source>
        <strain evidence="1 2">ICMP3507</strain>
    </source>
</reference>
<dbReference type="Proteomes" id="UP000050265">
    <property type="component" value="Unassembled WGS sequence"/>
</dbReference>
<dbReference type="AlphaFoldDB" id="A0A0P9VN50"/>
<sequence>MVWESENWKLPLLKLAKRLAALKGSRELSEDQLAQIERDIFIGFYSVRRLTETPTKVTDETRAMLLAVSKFANLKPVTWRNNHRLDELYDFNKGNQEKRSIPFVCGGVIHSFIFAPCVSEEGGLSGFFFTSDREKDKFLLFMDIDEVIALFRQVGNDNPSVIESSRDLVTGVETLIVK</sequence>
<name>A0A0P9VN50_PSEAV</name>
<protein>
    <submittedName>
        <fullName evidence="1">Uncharacterized protein</fullName>
    </submittedName>
</protein>